<proteinExistence type="inferred from homology"/>
<evidence type="ECO:0000313" key="14">
    <source>
        <dbReference type="Proteomes" id="UP000235145"/>
    </source>
</evidence>
<keyword evidence="7" id="KW-0539">Nucleus</keyword>
<dbReference type="PANTHER" id="PTHR22930:SF221">
    <property type="entry name" value="NUCLEASE HARBI1"/>
    <property type="match status" value="1"/>
</dbReference>
<feature type="region of interest" description="Disordered" evidence="8">
    <location>
        <begin position="19"/>
        <end position="41"/>
    </location>
</feature>
<evidence type="ECO:0008006" key="15">
    <source>
        <dbReference type="Google" id="ProtNLM"/>
    </source>
</evidence>
<dbReference type="InterPro" id="IPR024752">
    <property type="entry name" value="Myb/SANT-like_dom"/>
</dbReference>
<evidence type="ECO:0000259" key="10">
    <source>
        <dbReference type="Pfam" id="PF12776"/>
    </source>
</evidence>
<evidence type="ECO:0000259" key="12">
    <source>
        <dbReference type="Pfam" id="PF26138"/>
    </source>
</evidence>
<dbReference type="PANTHER" id="PTHR22930">
    <property type="match status" value="1"/>
</dbReference>
<dbReference type="Pfam" id="PF12776">
    <property type="entry name" value="Myb_DNA-bind_3"/>
    <property type="match status" value="1"/>
</dbReference>
<comment type="subcellular location">
    <subcellularLocation>
        <location evidence="2">Nucleus</location>
    </subcellularLocation>
</comment>
<keyword evidence="5" id="KW-0479">Metal-binding</keyword>
<evidence type="ECO:0000313" key="13">
    <source>
        <dbReference type="EMBL" id="KAJ0187620.1"/>
    </source>
</evidence>
<sequence>MFDISLLVLSAHTASFASRPATNTGDAGDLQHRRHRRPATPAIPHDLQPVIRFLKLILYIMDENNNTIVDCETSLKMKKPKFGWDNRSFMVFVDSCLIKKKGRKATSSFDKIGWENIQKRIKEKTGYSLEKKQLTNKWENMKKEWKLYDRLMRLETGLGGTRSLVDASPEWWEEKIKENKDYAKFRNTDLSIFDEKYAFLFRDSVAVGDQTMTPLQFKTIAIQTKKIWRAKEIMMMSLFLLVSMKVVQVKGRGLSLFPTTVQPRVKIQYEEKVDALLDVISSKSTQTYPQNNPSPTIADCMAIVIKFPDFREGSNNFSQALFVFTKKQNREAFMFPTTDKAKMEMDSDDSNSSNDNEECVMEEDREFEMLCGLALKGIILARNLRTPCHTSDRTGHMFITEVLNGHPRRCNELFRLNVPVFRQLCLDLATNYGLQQTRKVSIEESVGIFLMTLVHGCSNRFVPEFFNHSGETIHRHFRTVLEVVLKLSADIIKPDANYNDDVSEYILNNPRYYPMFKDCIGAIDGTHVRASVPQKDEVKYIGRKGYATQNIMVVCDFNMCFTFVWAGWEGTAHDTRIFNEALHRPDLNFPYPTDKYYVVDAGYPNTRGYLAPYKGTNIHYHLPDFRRGHTAAICEPRGPKEKFNYLHSPLRNIIERTFGVWKARWALLRDMHVNYKYKNQVKIVIASMAIHNYIRKVGRFDEAFNRAQQESYNPVRGDTGSDVYEEGPSTRRTSNDDLYMAARRDIIAQDIITLRR</sequence>
<dbReference type="InterPro" id="IPR058353">
    <property type="entry name" value="DUF8040"/>
</dbReference>
<name>A0A9R1UIG5_LACSA</name>
<evidence type="ECO:0000256" key="7">
    <source>
        <dbReference type="ARBA" id="ARBA00023242"/>
    </source>
</evidence>
<feature type="chain" id="PRO_5040304884" description="Myb/SANT-like domain-containing protein" evidence="9">
    <location>
        <begin position="18"/>
        <end position="756"/>
    </location>
</feature>
<evidence type="ECO:0000256" key="2">
    <source>
        <dbReference type="ARBA" id="ARBA00004123"/>
    </source>
</evidence>
<evidence type="ECO:0000256" key="9">
    <source>
        <dbReference type="SAM" id="SignalP"/>
    </source>
</evidence>
<feature type="domain" description="Myb/SANT-like" evidence="10">
    <location>
        <begin position="84"/>
        <end position="174"/>
    </location>
</feature>
<comment type="cofactor">
    <cofactor evidence="1">
        <name>a divalent metal cation</name>
        <dbReference type="ChEBI" id="CHEBI:60240"/>
    </cofactor>
</comment>
<evidence type="ECO:0000256" key="3">
    <source>
        <dbReference type="ARBA" id="ARBA00006958"/>
    </source>
</evidence>
<reference evidence="13 14" key="1">
    <citation type="journal article" date="2017" name="Nat. Commun.">
        <title>Genome assembly with in vitro proximity ligation data and whole-genome triplication in lettuce.</title>
        <authorList>
            <person name="Reyes-Chin-Wo S."/>
            <person name="Wang Z."/>
            <person name="Yang X."/>
            <person name="Kozik A."/>
            <person name="Arikit S."/>
            <person name="Song C."/>
            <person name="Xia L."/>
            <person name="Froenicke L."/>
            <person name="Lavelle D.O."/>
            <person name="Truco M.J."/>
            <person name="Xia R."/>
            <person name="Zhu S."/>
            <person name="Xu C."/>
            <person name="Xu H."/>
            <person name="Xu X."/>
            <person name="Cox K."/>
            <person name="Korf I."/>
            <person name="Meyers B.C."/>
            <person name="Michelmore R.W."/>
        </authorList>
    </citation>
    <scope>NUCLEOTIDE SEQUENCE [LARGE SCALE GENOMIC DNA]</scope>
    <source>
        <strain evidence="14">cv. Salinas</strain>
        <tissue evidence="13">Seedlings</tissue>
    </source>
</reference>
<dbReference type="Proteomes" id="UP000235145">
    <property type="component" value="Unassembled WGS sequence"/>
</dbReference>
<evidence type="ECO:0000256" key="6">
    <source>
        <dbReference type="ARBA" id="ARBA00022801"/>
    </source>
</evidence>
<dbReference type="InterPro" id="IPR045249">
    <property type="entry name" value="HARBI1-like"/>
</dbReference>
<dbReference type="AlphaFoldDB" id="A0A9R1UIG5"/>
<organism evidence="13 14">
    <name type="scientific">Lactuca sativa</name>
    <name type="common">Garden lettuce</name>
    <dbReference type="NCBI Taxonomy" id="4236"/>
    <lineage>
        <taxon>Eukaryota</taxon>
        <taxon>Viridiplantae</taxon>
        <taxon>Streptophyta</taxon>
        <taxon>Embryophyta</taxon>
        <taxon>Tracheophyta</taxon>
        <taxon>Spermatophyta</taxon>
        <taxon>Magnoliopsida</taxon>
        <taxon>eudicotyledons</taxon>
        <taxon>Gunneridae</taxon>
        <taxon>Pentapetalae</taxon>
        <taxon>asterids</taxon>
        <taxon>campanulids</taxon>
        <taxon>Asterales</taxon>
        <taxon>Asteraceae</taxon>
        <taxon>Cichorioideae</taxon>
        <taxon>Cichorieae</taxon>
        <taxon>Lactucinae</taxon>
        <taxon>Lactuca</taxon>
    </lineage>
</organism>
<feature type="domain" description="DUF8040" evidence="12">
    <location>
        <begin position="390"/>
        <end position="485"/>
    </location>
</feature>
<evidence type="ECO:0000256" key="5">
    <source>
        <dbReference type="ARBA" id="ARBA00022723"/>
    </source>
</evidence>
<feature type="domain" description="DDE Tnp4" evidence="11">
    <location>
        <begin position="523"/>
        <end position="692"/>
    </location>
</feature>
<keyword evidence="6" id="KW-0378">Hydrolase</keyword>
<keyword evidence="14" id="KW-1185">Reference proteome</keyword>
<dbReference type="EMBL" id="NBSK02000009">
    <property type="protein sequence ID" value="KAJ0187620.1"/>
    <property type="molecule type" value="Genomic_DNA"/>
</dbReference>
<evidence type="ECO:0000259" key="11">
    <source>
        <dbReference type="Pfam" id="PF13359"/>
    </source>
</evidence>
<dbReference type="GO" id="GO:0016787">
    <property type="term" value="F:hydrolase activity"/>
    <property type="evidence" value="ECO:0007669"/>
    <property type="project" value="UniProtKB-KW"/>
</dbReference>
<dbReference type="Pfam" id="PF13359">
    <property type="entry name" value="DDE_Tnp_4"/>
    <property type="match status" value="1"/>
</dbReference>
<dbReference type="Pfam" id="PF26138">
    <property type="entry name" value="DUF8040"/>
    <property type="match status" value="1"/>
</dbReference>
<gene>
    <name evidence="13" type="ORF">LSAT_V11C900484570</name>
</gene>
<protein>
    <recommendedName>
        <fullName evidence="15">Myb/SANT-like domain-containing protein</fullName>
    </recommendedName>
</protein>
<dbReference type="GO" id="GO:0004518">
    <property type="term" value="F:nuclease activity"/>
    <property type="evidence" value="ECO:0007669"/>
    <property type="project" value="UniProtKB-KW"/>
</dbReference>
<feature type="region of interest" description="Disordered" evidence="8">
    <location>
        <begin position="712"/>
        <end position="734"/>
    </location>
</feature>
<keyword evidence="4" id="KW-0540">Nuclease</keyword>
<evidence type="ECO:0000256" key="4">
    <source>
        <dbReference type="ARBA" id="ARBA00022722"/>
    </source>
</evidence>
<evidence type="ECO:0000256" key="8">
    <source>
        <dbReference type="SAM" id="MobiDB-lite"/>
    </source>
</evidence>
<keyword evidence="9" id="KW-0732">Signal</keyword>
<dbReference type="GO" id="GO:0046872">
    <property type="term" value="F:metal ion binding"/>
    <property type="evidence" value="ECO:0007669"/>
    <property type="project" value="UniProtKB-KW"/>
</dbReference>
<accession>A0A9R1UIG5</accession>
<dbReference type="InterPro" id="IPR027806">
    <property type="entry name" value="HARBI1_dom"/>
</dbReference>
<dbReference type="GO" id="GO:0005634">
    <property type="term" value="C:nucleus"/>
    <property type="evidence" value="ECO:0007669"/>
    <property type="project" value="UniProtKB-SubCell"/>
</dbReference>
<comment type="caution">
    <text evidence="13">The sequence shown here is derived from an EMBL/GenBank/DDBJ whole genome shotgun (WGS) entry which is preliminary data.</text>
</comment>
<comment type="similarity">
    <text evidence="3">Belongs to the HARBI1 family.</text>
</comment>
<evidence type="ECO:0000256" key="1">
    <source>
        <dbReference type="ARBA" id="ARBA00001968"/>
    </source>
</evidence>
<feature type="signal peptide" evidence="9">
    <location>
        <begin position="1"/>
        <end position="17"/>
    </location>
</feature>